<evidence type="ECO:0000313" key="2">
    <source>
        <dbReference type="Proteomes" id="UP000031668"/>
    </source>
</evidence>
<dbReference type="Proteomes" id="UP000031668">
    <property type="component" value="Unassembled WGS sequence"/>
</dbReference>
<accession>A0A0C2IV67</accession>
<keyword evidence="2" id="KW-1185">Reference proteome</keyword>
<dbReference type="EMBL" id="JWZT01002482">
    <property type="protein sequence ID" value="KII69274.1"/>
    <property type="molecule type" value="Genomic_DNA"/>
</dbReference>
<evidence type="ECO:0000313" key="1">
    <source>
        <dbReference type="EMBL" id="KII69274.1"/>
    </source>
</evidence>
<gene>
    <name evidence="1" type="ORF">RF11_03557</name>
</gene>
<comment type="caution">
    <text evidence="1">The sequence shown here is derived from an EMBL/GenBank/DDBJ whole genome shotgun (WGS) entry which is preliminary data.</text>
</comment>
<sequence length="110" mass="12081">MSPNQISVAHSRVSRDSAELPIKAALSQSCFSSRPTNRGYIGAVDLCLKASKEQCGHRGASEESKRVSEHLECKRSFKIRGGLVWLVRTNGLFTLAALREAVSKILLPRD</sequence>
<organism evidence="1 2">
    <name type="scientific">Thelohanellus kitauei</name>
    <name type="common">Myxosporean</name>
    <dbReference type="NCBI Taxonomy" id="669202"/>
    <lineage>
        <taxon>Eukaryota</taxon>
        <taxon>Metazoa</taxon>
        <taxon>Cnidaria</taxon>
        <taxon>Myxozoa</taxon>
        <taxon>Myxosporea</taxon>
        <taxon>Bivalvulida</taxon>
        <taxon>Platysporina</taxon>
        <taxon>Myxobolidae</taxon>
        <taxon>Thelohanellus</taxon>
    </lineage>
</organism>
<name>A0A0C2IV67_THEKT</name>
<dbReference type="AlphaFoldDB" id="A0A0C2IV67"/>
<reference evidence="1 2" key="1">
    <citation type="journal article" date="2014" name="Genome Biol. Evol.">
        <title>The genome of the myxosporean Thelohanellus kitauei shows adaptations to nutrient acquisition within its fish host.</title>
        <authorList>
            <person name="Yang Y."/>
            <person name="Xiong J."/>
            <person name="Zhou Z."/>
            <person name="Huo F."/>
            <person name="Miao W."/>
            <person name="Ran C."/>
            <person name="Liu Y."/>
            <person name="Zhang J."/>
            <person name="Feng J."/>
            <person name="Wang M."/>
            <person name="Wang M."/>
            <person name="Wang L."/>
            <person name="Yao B."/>
        </authorList>
    </citation>
    <scope>NUCLEOTIDE SEQUENCE [LARGE SCALE GENOMIC DNA]</scope>
    <source>
        <strain evidence="1">Wuqing</strain>
    </source>
</reference>
<proteinExistence type="predicted"/>
<protein>
    <submittedName>
        <fullName evidence="1">Uncharacterized protein</fullName>
    </submittedName>
</protein>